<dbReference type="InterPro" id="IPR002898">
    <property type="entry name" value="MotA_ExbB_proton_chnl"/>
</dbReference>
<dbReference type="Proteomes" id="UP001162734">
    <property type="component" value="Chromosome"/>
</dbReference>
<sequence>MNLDFLTVLKTGGVAMWLIGLCSVAAVAVGLERGIALWRFVEKARGLADAVTRALFRGDLDDARAQCERSGSPAAEVFLAALVTAPAPAAGAPAAPPARARPTPEKVAAAVERERQQLNVKLRARLWILGTIGATAPFIGLFGTVVGIMRAFHQMGVTGAGGFSVVAAGISEALITTAGGIAVAIEAVVVFNFLNTHVQKLSLQMRLLTEEYLEIVKESLPWP</sequence>
<comment type="similarity">
    <text evidence="8">Belongs to the exbB/tolQ family.</text>
</comment>
<evidence type="ECO:0000313" key="11">
    <source>
        <dbReference type="EMBL" id="BDG09352.1"/>
    </source>
</evidence>
<keyword evidence="2 8" id="KW-0813">Transport</keyword>
<keyword evidence="3" id="KW-1003">Cell membrane</keyword>
<dbReference type="Pfam" id="PF01618">
    <property type="entry name" value="MotA_ExbB"/>
    <property type="match status" value="1"/>
</dbReference>
<keyword evidence="12" id="KW-1185">Reference proteome</keyword>
<name>A0ABM7XC10_9BACT</name>
<keyword evidence="7 9" id="KW-0472">Membrane</keyword>
<dbReference type="RefSeq" id="WP_248341500.1">
    <property type="nucleotide sequence ID" value="NZ_AP025592.1"/>
</dbReference>
<gene>
    <name evidence="11" type="ORF">AMPC_24650</name>
</gene>
<evidence type="ECO:0000256" key="7">
    <source>
        <dbReference type="ARBA" id="ARBA00023136"/>
    </source>
</evidence>
<proteinExistence type="inferred from homology"/>
<evidence type="ECO:0000256" key="6">
    <source>
        <dbReference type="ARBA" id="ARBA00022989"/>
    </source>
</evidence>
<evidence type="ECO:0000256" key="5">
    <source>
        <dbReference type="ARBA" id="ARBA00022927"/>
    </source>
</evidence>
<evidence type="ECO:0000256" key="8">
    <source>
        <dbReference type="RuleBase" id="RU004057"/>
    </source>
</evidence>
<evidence type="ECO:0000256" key="3">
    <source>
        <dbReference type="ARBA" id="ARBA00022475"/>
    </source>
</evidence>
<accession>A0ABM7XC10</accession>
<dbReference type="InterPro" id="IPR050790">
    <property type="entry name" value="ExbB/TolQ_transport"/>
</dbReference>
<evidence type="ECO:0000256" key="9">
    <source>
        <dbReference type="SAM" id="Phobius"/>
    </source>
</evidence>
<protein>
    <recommendedName>
        <fullName evidence="10">MotA/TolQ/ExbB proton channel domain-containing protein</fullName>
    </recommendedName>
</protein>
<feature type="domain" description="MotA/TolQ/ExbB proton channel" evidence="10">
    <location>
        <begin position="99"/>
        <end position="206"/>
    </location>
</feature>
<reference evidence="12" key="1">
    <citation type="journal article" date="2022" name="Int. J. Syst. Evol. Microbiol.">
        <title>Anaeromyxobacter oryzae sp. nov., Anaeromyxobacter diazotrophicus sp. nov. and Anaeromyxobacter paludicola sp. nov., isolated from paddy soils.</title>
        <authorList>
            <person name="Itoh H."/>
            <person name="Xu Z."/>
            <person name="Mise K."/>
            <person name="Masuda Y."/>
            <person name="Ushijima N."/>
            <person name="Hayakawa C."/>
            <person name="Shiratori Y."/>
            <person name="Senoo K."/>
        </authorList>
    </citation>
    <scope>NUCLEOTIDE SEQUENCE [LARGE SCALE GENOMIC DNA]</scope>
    <source>
        <strain evidence="12">Red630</strain>
    </source>
</reference>
<feature type="transmembrane region" description="Helical" evidence="9">
    <location>
        <begin position="126"/>
        <end position="153"/>
    </location>
</feature>
<keyword evidence="6 9" id="KW-1133">Transmembrane helix</keyword>
<organism evidence="11 12">
    <name type="scientific">Anaeromyxobacter paludicola</name>
    <dbReference type="NCBI Taxonomy" id="2918171"/>
    <lineage>
        <taxon>Bacteria</taxon>
        <taxon>Pseudomonadati</taxon>
        <taxon>Myxococcota</taxon>
        <taxon>Myxococcia</taxon>
        <taxon>Myxococcales</taxon>
        <taxon>Cystobacterineae</taxon>
        <taxon>Anaeromyxobacteraceae</taxon>
        <taxon>Anaeromyxobacter</taxon>
    </lineage>
</organism>
<evidence type="ECO:0000259" key="10">
    <source>
        <dbReference type="Pfam" id="PF01618"/>
    </source>
</evidence>
<feature type="transmembrane region" description="Helical" evidence="9">
    <location>
        <begin position="12"/>
        <end position="31"/>
    </location>
</feature>
<feature type="transmembrane region" description="Helical" evidence="9">
    <location>
        <begin position="173"/>
        <end position="194"/>
    </location>
</feature>
<dbReference type="EMBL" id="AP025592">
    <property type="protein sequence ID" value="BDG09352.1"/>
    <property type="molecule type" value="Genomic_DNA"/>
</dbReference>
<keyword evidence="5 8" id="KW-0653">Protein transport</keyword>
<evidence type="ECO:0000256" key="2">
    <source>
        <dbReference type="ARBA" id="ARBA00022448"/>
    </source>
</evidence>
<keyword evidence="4 9" id="KW-0812">Transmembrane</keyword>
<evidence type="ECO:0000313" key="12">
    <source>
        <dbReference type="Proteomes" id="UP001162734"/>
    </source>
</evidence>
<evidence type="ECO:0000256" key="1">
    <source>
        <dbReference type="ARBA" id="ARBA00004651"/>
    </source>
</evidence>
<comment type="subcellular location">
    <subcellularLocation>
        <location evidence="1">Cell membrane</location>
        <topology evidence="1">Multi-pass membrane protein</topology>
    </subcellularLocation>
    <subcellularLocation>
        <location evidence="8">Membrane</location>
        <topology evidence="8">Multi-pass membrane protein</topology>
    </subcellularLocation>
</comment>
<dbReference type="PANTHER" id="PTHR30625">
    <property type="entry name" value="PROTEIN TOLQ"/>
    <property type="match status" value="1"/>
</dbReference>
<evidence type="ECO:0000256" key="4">
    <source>
        <dbReference type="ARBA" id="ARBA00022692"/>
    </source>
</evidence>
<dbReference type="PANTHER" id="PTHR30625:SF15">
    <property type="entry name" value="BIOPOLYMER TRANSPORT PROTEIN EXBB"/>
    <property type="match status" value="1"/>
</dbReference>